<dbReference type="AlphaFoldDB" id="A0A1F6EG73"/>
<dbReference type="Proteomes" id="UP000177306">
    <property type="component" value="Unassembled WGS sequence"/>
</dbReference>
<dbReference type="Gene3D" id="3.30.360.10">
    <property type="entry name" value="Dihydrodipicolinate Reductase, domain 2"/>
    <property type="match status" value="1"/>
</dbReference>
<dbReference type="SUPFAM" id="SSF55347">
    <property type="entry name" value="Glyceraldehyde-3-phosphate dehydrogenase-like, C-terminal domain"/>
    <property type="match status" value="1"/>
</dbReference>
<evidence type="ECO:0000256" key="2">
    <source>
        <dbReference type="ARBA" id="ARBA00023002"/>
    </source>
</evidence>
<dbReference type="InterPro" id="IPR050984">
    <property type="entry name" value="Gfo/Idh/MocA_domain"/>
</dbReference>
<dbReference type="Gene3D" id="3.40.50.720">
    <property type="entry name" value="NAD(P)-binding Rossmann-like Domain"/>
    <property type="match status" value="1"/>
</dbReference>
<feature type="domain" description="GFO/IDH/MocA-like oxidoreductase" evidence="4">
    <location>
        <begin position="128"/>
        <end position="243"/>
    </location>
</feature>
<keyword evidence="2" id="KW-0560">Oxidoreductase</keyword>
<dbReference type="InterPro" id="IPR000683">
    <property type="entry name" value="Gfo/Idh/MocA-like_OxRdtase_N"/>
</dbReference>
<dbReference type="GO" id="GO:0016491">
    <property type="term" value="F:oxidoreductase activity"/>
    <property type="evidence" value="ECO:0007669"/>
    <property type="project" value="UniProtKB-KW"/>
</dbReference>
<accession>A0A1F6EG73</accession>
<proteinExistence type="inferred from homology"/>
<comment type="similarity">
    <text evidence="1">Belongs to the Gfo/Idh/MocA family.</text>
</comment>
<name>A0A1F6EG73_9BACT</name>
<evidence type="ECO:0008006" key="7">
    <source>
        <dbReference type="Google" id="ProtNLM"/>
    </source>
</evidence>
<gene>
    <name evidence="5" type="ORF">A3A38_00160</name>
</gene>
<evidence type="ECO:0000313" key="6">
    <source>
        <dbReference type="Proteomes" id="UP000177306"/>
    </source>
</evidence>
<dbReference type="GO" id="GO:0000166">
    <property type="term" value="F:nucleotide binding"/>
    <property type="evidence" value="ECO:0007669"/>
    <property type="project" value="InterPro"/>
</dbReference>
<dbReference type="SUPFAM" id="SSF51735">
    <property type="entry name" value="NAD(P)-binding Rossmann-fold domains"/>
    <property type="match status" value="1"/>
</dbReference>
<organism evidence="5 6">
    <name type="scientific">Candidatus Kaiserbacteria bacterium RIFCSPLOWO2_01_FULL_53_17</name>
    <dbReference type="NCBI Taxonomy" id="1798511"/>
    <lineage>
        <taxon>Bacteria</taxon>
        <taxon>Candidatus Kaiseribacteriota</taxon>
    </lineage>
</organism>
<reference evidence="5 6" key="1">
    <citation type="journal article" date="2016" name="Nat. Commun.">
        <title>Thousands of microbial genomes shed light on interconnected biogeochemical processes in an aquifer system.</title>
        <authorList>
            <person name="Anantharaman K."/>
            <person name="Brown C.T."/>
            <person name="Hug L.A."/>
            <person name="Sharon I."/>
            <person name="Castelle C.J."/>
            <person name="Probst A.J."/>
            <person name="Thomas B.C."/>
            <person name="Singh A."/>
            <person name="Wilkins M.J."/>
            <person name="Karaoz U."/>
            <person name="Brodie E.L."/>
            <person name="Williams K.H."/>
            <person name="Hubbard S.S."/>
            <person name="Banfield J.F."/>
        </authorList>
    </citation>
    <scope>NUCLEOTIDE SEQUENCE [LARGE SCALE GENOMIC DNA]</scope>
</reference>
<evidence type="ECO:0000259" key="4">
    <source>
        <dbReference type="Pfam" id="PF22725"/>
    </source>
</evidence>
<evidence type="ECO:0000256" key="1">
    <source>
        <dbReference type="ARBA" id="ARBA00010928"/>
    </source>
</evidence>
<protein>
    <recommendedName>
        <fullName evidence="7">Gfo/Idh/MocA-like oxidoreductase N-terminal domain-containing protein</fullName>
    </recommendedName>
</protein>
<dbReference type="Pfam" id="PF22725">
    <property type="entry name" value="GFO_IDH_MocA_C3"/>
    <property type="match status" value="1"/>
</dbReference>
<feature type="domain" description="Gfo/Idh/MocA-like oxidoreductase N-terminal" evidence="3">
    <location>
        <begin position="5"/>
        <end position="119"/>
    </location>
</feature>
<dbReference type="PANTHER" id="PTHR22604">
    <property type="entry name" value="OXIDOREDUCTASES"/>
    <property type="match status" value="1"/>
</dbReference>
<dbReference type="Pfam" id="PF01408">
    <property type="entry name" value="GFO_IDH_MocA"/>
    <property type="match status" value="1"/>
</dbReference>
<comment type="caution">
    <text evidence="5">The sequence shown here is derived from an EMBL/GenBank/DDBJ whole genome shotgun (WGS) entry which is preliminary data.</text>
</comment>
<sequence>MQKKIRFGVLGASRIAKKAAIPAIVDSEYAELAMVGTRSPEKASDLSVPTGTYEDVLSSKDVDAVYISLPNSLHEEWTVKAAEAGKHVWCEKPAALSYESAERMIAAAQKNNVRLMEGFMFLHHPQHAKVLEIIKSGVLGEITSFEGRFAYPMPDAGNIRLEAELGGGIYNDALVYPIRASRFVFGEEPGSILCNLTMDPTLGVDVKAEATLTYSGGRTASISSAFDPDYRSTYRVIGTKGSLIMERAYAVPKDMPVKIFIERGNTQEEILIEPADHFRLMIDDFCKEVASEARTKDYENDLLSQAKILDAGRKSDNQQRIVEIVK</sequence>
<evidence type="ECO:0000259" key="3">
    <source>
        <dbReference type="Pfam" id="PF01408"/>
    </source>
</evidence>
<dbReference type="InterPro" id="IPR055170">
    <property type="entry name" value="GFO_IDH_MocA-like_dom"/>
</dbReference>
<dbReference type="EMBL" id="MFLY01000036">
    <property type="protein sequence ID" value="OGG72641.1"/>
    <property type="molecule type" value="Genomic_DNA"/>
</dbReference>
<evidence type="ECO:0000313" key="5">
    <source>
        <dbReference type="EMBL" id="OGG72641.1"/>
    </source>
</evidence>
<dbReference type="InterPro" id="IPR036291">
    <property type="entry name" value="NAD(P)-bd_dom_sf"/>
</dbReference>
<dbReference type="PANTHER" id="PTHR22604:SF105">
    <property type="entry name" value="TRANS-1,2-DIHYDROBENZENE-1,2-DIOL DEHYDROGENASE"/>
    <property type="match status" value="1"/>
</dbReference>